<dbReference type="Pfam" id="PF26314">
    <property type="entry name" value="MptA_B_family"/>
    <property type="match status" value="1"/>
</dbReference>
<sequence length="477" mass="53347">MFVDTSRELLRESRFPRISSRFGGDSVTTLLSRTLLPTYFFLLLLYSNTPSGHPAAQISEMYRAVLHTPYIPMTTMLFRISHILIMLCLWSSYIAKIRTLSYENSRENWILAIAVTLLAVLTPPVTSRDVFYYSISGEVTSIYKMNPYSTPPSALPASPLYGYADWKFLTFPYGPIWTVICGAVVFISGTGPFASTFTFKILCGSTVLLSAFLIQKISSKISLQPSHKAAMLYAMNPIVLVEAAVNAHLDAFIALLLVLTVLLLISNRKLPGYLALCASALIKPTTVPLLGFFVAARMQEESKLLSKVFQLAKYLIVAAILAFITYYPFWHGAETFGFLSSERFSPSGLIPLAVVAIMFFRKFALPWAATTSALASLALVYWSLRKGFELLLGKARGYRKEVLIWGTFMFLLPVCFYTAYPWYLLPALALLSITQLYSQRYSRLLFLIAACWFTVWTVGTLFFMSLPCCQGSPLQGT</sequence>
<dbReference type="EMBL" id="CP001825">
    <property type="protein sequence ID" value="ACZ41127.1"/>
    <property type="molecule type" value="Genomic_DNA"/>
</dbReference>
<dbReference type="KEGG" id="ttr:Tter_0205"/>
<keyword evidence="1" id="KW-0812">Transmembrane</keyword>
<keyword evidence="1" id="KW-1133">Transmembrane helix</keyword>
<dbReference type="Proteomes" id="UP000000323">
    <property type="component" value="Chromosome 1"/>
</dbReference>
<feature type="transmembrane region" description="Helical" evidence="1">
    <location>
        <begin position="168"/>
        <end position="187"/>
    </location>
</feature>
<evidence type="ECO:0000313" key="2">
    <source>
        <dbReference type="EMBL" id="ACZ41127.1"/>
    </source>
</evidence>
<dbReference type="eggNOG" id="COG1216">
    <property type="taxonomic scope" value="Bacteria"/>
</dbReference>
<dbReference type="AlphaFoldDB" id="D1CDX1"/>
<feature type="transmembrane region" description="Helical" evidence="1">
    <location>
        <begin position="349"/>
        <end position="382"/>
    </location>
</feature>
<evidence type="ECO:0008006" key="4">
    <source>
        <dbReference type="Google" id="ProtNLM"/>
    </source>
</evidence>
<feature type="transmembrane region" description="Helical" evidence="1">
    <location>
        <begin position="308"/>
        <end position="329"/>
    </location>
</feature>
<keyword evidence="3" id="KW-1185">Reference proteome</keyword>
<feature type="transmembrane region" description="Helical" evidence="1">
    <location>
        <begin position="109"/>
        <end position="126"/>
    </location>
</feature>
<accession>D1CDX1</accession>
<feature type="transmembrane region" description="Helical" evidence="1">
    <location>
        <begin position="402"/>
        <end position="424"/>
    </location>
</feature>
<organism evidence="2 3">
    <name type="scientific">Thermobaculum terrenum (strain ATCC BAA-798 / CCMEE 7001 / YNP1)</name>
    <dbReference type="NCBI Taxonomy" id="525904"/>
    <lineage>
        <taxon>Bacteria</taxon>
        <taxon>Bacillati</taxon>
        <taxon>Chloroflexota</taxon>
        <taxon>Chloroflexia</taxon>
        <taxon>Candidatus Thermobaculales</taxon>
        <taxon>Candidatus Thermobaculaceae</taxon>
        <taxon>Thermobaculum</taxon>
    </lineage>
</organism>
<feature type="transmembrane region" description="Helical" evidence="1">
    <location>
        <begin position="193"/>
        <end position="214"/>
    </location>
</feature>
<feature type="transmembrane region" description="Helical" evidence="1">
    <location>
        <begin position="70"/>
        <end position="94"/>
    </location>
</feature>
<feature type="transmembrane region" description="Helical" evidence="1">
    <location>
        <begin position="235"/>
        <end position="266"/>
    </location>
</feature>
<dbReference type="RefSeq" id="WP_012874162.1">
    <property type="nucleotide sequence ID" value="NC_013525.1"/>
</dbReference>
<name>D1CDX1_THET1</name>
<protein>
    <recommendedName>
        <fullName evidence="4">DUF2029 domain-containing protein</fullName>
    </recommendedName>
</protein>
<feature type="transmembrane region" description="Helical" evidence="1">
    <location>
        <begin position="444"/>
        <end position="464"/>
    </location>
</feature>
<feature type="transmembrane region" description="Helical" evidence="1">
    <location>
        <begin position="272"/>
        <end position="296"/>
    </location>
</feature>
<evidence type="ECO:0000256" key="1">
    <source>
        <dbReference type="SAM" id="Phobius"/>
    </source>
</evidence>
<gene>
    <name evidence="2" type="ordered locus">Tter_0205</name>
</gene>
<proteinExistence type="predicted"/>
<dbReference type="OrthoDB" id="5242303at2"/>
<evidence type="ECO:0000313" key="3">
    <source>
        <dbReference type="Proteomes" id="UP000000323"/>
    </source>
</evidence>
<reference evidence="3" key="1">
    <citation type="journal article" date="2010" name="Stand. Genomic Sci.">
        <title>Complete genome sequence of 'Thermobaculum terrenum' type strain (YNP1).</title>
        <authorList>
            <person name="Kiss H."/>
            <person name="Cleland D."/>
            <person name="Lapidus A."/>
            <person name="Lucas S."/>
            <person name="Glavina Del Rio T."/>
            <person name="Nolan M."/>
            <person name="Tice H."/>
            <person name="Han C."/>
            <person name="Goodwin L."/>
            <person name="Pitluck S."/>
            <person name="Liolios K."/>
            <person name="Ivanova N."/>
            <person name="Mavromatis K."/>
            <person name="Ovchinnikova G."/>
            <person name="Pati A."/>
            <person name="Chen A."/>
            <person name="Palaniappan K."/>
            <person name="Land M."/>
            <person name="Hauser L."/>
            <person name="Chang Y."/>
            <person name="Jeffries C."/>
            <person name="Lu M."/>
            <person name="Brettin T."/>
            <person name="Detter J."/>
            <person name="Goker M."/>
            <person name="Tindall B."/>
            <person name="Beck B."/>
            <person name="McDermott T."/>
            <person name="Woyke T."/>
            <person name="Bristow J."/>
            <person name="Eisen J."/>
            <person name="Markowitz V."/>
            <person name="Hugenholtz P."/>
            <person name="Kyrpides N."/>
            <person name="Klenk H."/>
            <person name="Cheng J."/>
        </authorList>
    </citation>
    <scope>NUCLEOTIDE SEQUENCE [LARGE SCALE GENOMIC DNA]</scope>
    <source>
        <strain evidence="3">ATCC BAA-798 / YNP1</strain>
    </source>
</reference>
<dbReference type="STRING" id="525904.Tter_0205"/>
<dbReference type="HOGENOM" id="CLU_572279_0_0_0"/>
<keyword evidence="1" id="KW-0472">Membrane</keyword>